<dbReference type="PANTHER" id="PTHR30537:SF1">
    <property type="entry name" value="HTH-TYPE TRANSCRIPTIONAL REGULATOR PGRR"/>
    <property type="match status" value="1"/>
</dbReference>
<evidence type="ECO:0000313" key="6">
    <source>
        <dbReference type="EMBL" id="MBC3475022.1"/>
    </source>
</evidence>
<dbReference type="EMBL" id="JABWRS010000003">
    <property type="protein sequence ID" value="MBC3475022.1"/>
    <property type="molecule type" value="Genomic_DNA"/>
</dbReference>
<protein>
    <submittedName>
        <fullName evidence="6">LysR family transcriptional regulator</fullName>
    </submittedName>
</protein>
<gene>
    <name evidence="6" type="ORF">HU747_05360</name>
</gene>
<dbReference type="InterPro" id="IPR036388">
    <property type="entry name" value="WH-like_DNA-bd_sf"/>
</dbReference>
<evidence type="ECO:0000313" key="7">
    <source>
        <dbReference type="Proteomes" id="UP000628086"/>
    </source>
</evidence>
<evidence type="ECO:0000259" key="5">
    <source>
        <dbReference type="PROSITE" id="PS50931"/>
    </source>
</evidence>
<feature type="domain" description="HTH lysR-type" evidence="5">
    <location>
        <begin position="17"/>
        <end position="73"/>
    </location>
</feature>
<dbReference type="SUPFAM" id="SSF53850">
    <property type="entry name" value="Periplasmic binding protein-like II"/>
    <property type="match status" value="1"/>
</dbReference>
<dbReference type="InterPro" id="IPR058163">
    <property type="entry name" value="LysR-type_TF_proteobact-type"/>
</dbReference>
<dbReference type="InterPro" id="IPR036390">
    <property type="entry name" value="WH_DNA-bd_sf"/>
</dbReference>
<dbReference type="InterPro" id="IPR005119">
    <property type="entry name" value="LysR_subst-bd"/>
</dbReference>
<dbReference type="Gene3D" id="3.40.190.290">
    <property type="match status" value="1"/>
</dbReference>
<comment type="caution">
    <text evidence="6">The sequence shown here is derived from an EMBL/GenBank/DDBJ whole genome shotgun (WGS) entry which is preliminary data.</text>
</comment>
<evidence type="ECO:0000256" key="1">
    <source>
        <dbReference type="ARBA" id="ARBA00009437"/>
    </source>
</evidence>
<dbReference type="InterPro" id="IPR000847">
    <property type="entry name" value="LysR_HTH_N"/>
</dbReference>
<dbReference type="RefSeq" id="WP_186598345.1">
    <property type="nucleotide sequence ID" value="NZ_JABWRS010000003.1"/>
</dbReference>
<dbReference type="SUPFAM" id="SSF46785">
    <property type="entry name" value="Winged helix' DNA-binding domain"/>
    <property type="match status" value="1"/>
</dbReference>
<dbReference type="PROSITE" id="PS50931">
    <property type="entry name" value="HTH_LYSR"/>
    <property type="match status" value="1"/>
</dbReference>
<dbReference type="Proteomes" id="UP000628086">
    <property type="component" value="Unassembled WGS sequence"/>
</dbReference>
<keyword evidence="4" id="KW-0804">Transcription</keyword>
<accession>A0ABR6V3E9</accession>
<sequence>MARLSKFTLSQSLARADLADVNLFVTVEKTRNFSKAARQHGLSPSAVSHAITNLEARLGMRLFNRTSRSVVPTEVGATFALRLRAAFQEITEALSDINQRRGRPIGKLRLNILSDSARIVMAKVLPDFIQRYPEMAVEVEVCNRAFDIVSAGFDAGVGYANTAPENFITIHIARGLRWIAVAAPDYISVRPPIEVPSDLRVHECIKINIGAGSTCNSEFCRGDESVIVEVSGRLCVNETALGVELALTGVGILYCLQFRVAEYLASGSLVNVLSDWALDAPPFRLDYPRGRQMAPGARRVDQYVKSFSLGA</sequence>
<dbReference type="Gene3D" id="1.10.10.10">
    <property type="entry name" value="Winged helix-like DNA-binding domain superfamily/Winged helix DNA-binding domain"/>
    <property type="match status" value="1"/>
</dbReference>
<comment type="similarity">
    <text evidence="1">Belongs to the LysR transcriptional regulatory family.</text>
</comment>
<dbReference type="Pfam" id="PF00126">
    <property type="entry name" value="HTH_1"/>
    <property type="match status" value="1"/>
</dbReference>
<keyword evidence="7" id="KW-1185">Reference proteome</keyword>
<evidence type="ECO:0000256" key="2">
    <source>
        <dbReference type="ARBA" id="ARBA00023015"/>
    </source>
</evidence>
<evidence type="ECO:0000256" key="3">
    <source>
        <dbReference type="ARBA" id="ARBA00023125"/>
    </source>
</evidence>
<proteinExistence type="inferred from homology"/>
<organism evidence="6 7">
    <name type="scientific">Pseudomonas taiwanensis</name>
    <dbReference type="NCBI Taxonomy" id="470150"/>
    <lineage>
        <taxon>Bacteria</taxon>
        <taxon>Pseudomonadati</taxon>
        <taxon>Pseudomonadota</taxon>
        <taxon>Gammaproteobacteria</taxon>
        <taxon>Pseudomonadales</taxon>
        <taxon>Pseudomonadaceae</taxon>
        <taxon>Pseudomonas</taxon>
    </lineage>
</organism>
<keyword evidence="3" id="KW-0238">DNA-binding</keyword>
<name>A0ABR6V3E9_9PSED</name>
<dbReference type="Pfam" id="PF03466">
    <property type="entry name" value="LysR_substrate"/>
    <property type="match status" value="1"/>
</dbReference>
<dbReference type="PANTHER" id="PTHR30537">
    <property type="entry name" value="HTH-TYPE TRANSCRIPTIONAL REGULATOR"/>
    <property type="match status" value="1"/>
</dbReference>
<evidence type="ECO:0000256" key="4">
    <source>
        <dbReference type="ARBA" id="ARBA00023163"/>
    </source>
</evidence>
<keyword evidence="2" id="KW-0805">Transcription regulation</keyword>
<reference evidence="6 7" key="1">
    <citation type="journal article" date="2020" name="Microorganisms">
        <title>Reliable Identification of Environmental Pseudomonas Isolates Using the rpoD Gene.</title>
        <authorList>
            <consortium name="The Broad Institute Genome Sequencing Platform"/>
            <person name="Girard L."/>
            <person name="Lood C."/>
            <person name="Rokni-Zadeh H."/>
            <person name="van Noort V."/>
            <person name="Lavigne R."/>
            <person name="De Mot R."/>
        </authorList>
    </citation>
    <scope>NUCLEOTIDE SEQUENCE [LARGE SCALE GENOMIC DNA]</scope>
    <source>
        <strain evidence="6 7">RW7P2</strain>
    </source>
</reference>